<comment type="caution">
    <text evidence="1">The sequence shown here is derived from an EMBL/GenBank/DDBJ whole genome shotgun (WGS) entry which is preliminary data.</text>
</comment>
<accession>A0ACB7WIH4</accession>
<evidence type="ECO:0000313" key="1">
    <source>
        <dbReference type="EMBL" id="KAH7687539.1"/>
    </source>
</evidence>
<keyword evidence="2" id="KW-1185">Reference proteome</keyword>
<organism evidence="1 2">
    <name type="scientific">Dioscorea alata</name>
    <name type="common">Purple yam</name>
    <dbReference type="NCBI Taxonomy" id="55571"/>
    <lineage>
        <taxon>Eukaryota</taxon>
        <taxon>Viridiplantae</taxon>
        <taxon>Streptophyta</taxon>
        <taxon>Embryophyta</taxon>
        <taxon>Tracheophyta</taxon>
        <taxon>Spermatophyta</taxon>
        <taxon>Magnoliopsida</taxon>
        <taxon>Liliopsida</taxon>
        <taxon>Dioscoreales</taxon>
        <taxon>Dioscoreaceae</taxon>
        <taxon>Dioscorea</taxon>
    </lineage>
</organism>
<reference evidence="2" key="1">
    <citation type="journal article" date="2022" name="Nat. Commun.">
        <title>Chromosome evolution and the genetic basis of agronomically important traits in greater yam.</title>
        <authorList>
            <person name="Bredeson J.V."/>
            <person name="Lyons J.B."/>
            <person name="Oniyinde I.O."/>
            <person name="Okereke N.R."/>
            <person name="Kolade O."/>
            <person name="Nnabue I."/>
            <person name="Nwadili C.O."/>
            <person name="Hribova E."/>
            <person name="Parker M."/>
            <person name="Nwogha J."/>
            <person name="Shu S."/>
            <person name="Carlson J."/>
            <person name="Kariba R."/>
            <person name="Muthemba S."/>
            <person name="Knop K."/>
            <person name="Barton G.J."/>
            <person name="Sherwood A.V."/>
            <person name="Lopez-Montes A."/>
            <person name="Asiedu R."/>
            <person name="Jamnadass R."/>
            <person name="Muchugi A."/>
            <person name="Goodstein D."/>
            <person name="Egesi C.N."/>
            <person name="Featherston J."/>
            <person name="Asfaw A."/>
            <person name="Simpson G.G."/>
            <person name="Dolezel J."/>
            <person name="Hendre P.S."/>
            <person name="Van Deynze A."/>
            <person name="Kumar P.L."/>
            <person name="Obidiegwu J.E."/>
            <person name="Bhattacharjee R."/>
            <person name="Rokhsar D.S."/>
        </authorList>
    </citation>
    <scope>NUCLEOTIDE SEQUENCE [LARGE SCALE GENOMIC DNA]</scope>
    <source>
        <strain evidence="2">cv. TDa95/00328</strain>
    </source>
</reference>
<dbReference type="Proteomes" id="UP000827976">
    <property type="component" value="Chromosome 4"/>
</dbReference>
<evidence type="ECO:0000313" key="2">
    <source>
        <dbReference type="Proteomes" id="UP000827976"/>
    </source>
</evidence>
<sequence>MAYLSLALAVFLAVAAPTIAVNYIVGDSQGWSTGVDYSTWASGKTFNKGDVLEFQYTPLHSVTEVKESDYNSCSTSNAINSYSDMDTKITLTGSGTRYFVCGTAGHCSQGMKLAVTVSGSTSPSTSPSTPSSPGGSSGSPSTPSSPSNNPSSPTTTSPATTTKNGAAGVGGRGVLISAMLAGCGIALLG</sequence>
<proteinExistence type="predicted"/>
<name>A0ACB7WIH4_DIOAL</name>
<protein>
    <submittedName>
        <fullName evidence="1">Cupredoxins domain-containing protein</fullName>
    </submittedName>
</protein>
<gene>
    <name evidence="1" type="ORF">IHE45_04G171900</name>
</gene>
<dbReference type="EMBL" id="CM037014">
    <property type="protein sequence ID" value="KAH7687539.1"/>
    <property type="molecule type" value="Genomic_DNA"/>
</dbReference>